<dbReference type="SUPFAM" id="SSF53335">
    <property type="entry name" value="S-adenosyl-L-methionine-dependent methyltransferases"/>
    <property type="match status" value="1"/>
</dbReference>
<evidence type="ECO:0000256" key="2">
    <source>
        <dbReference type="ARBA" id="ARBA00022679"/>
    </source>
</evidence>
<dbReference type="PANTHER" id="PTHR43464">
    <property type="entry name" value="METHYLTRANSFERASE"/>
    <property type="match status" value="1"/>
</dbReference>
<evidence type="ECO:0000256" key="1">
    <source>
        <dbReference type="ARBA" id="ARBA00022603"/>
    </source>
</evidence>
<proteinExistence type="predicted"/>
<dbReference type="CDD" id="cd02440">
    <property type="entry name" value="AdoMet_MTases"/>
    <property type="match status" value="1"/>
</dbReference>
<sequence length="247" mass="27417">MLSRDRHPDWMSHLDLPLDLQHQTLNGFSRLNRYTGVASAMYRYVRRAAIARGKNRGGRNVLRVLDIASGAGEVPIAWCRRAAIDGIPLKVTATDICPAAIDQQQRRAEQAGVPLNSIQLDCLASPLPAGFDLVTCSMFMHRLDNHHATRLLQAMQAVTDEGILICDWDRSRINLVFAAVASHLISRSRIVHHDAGQAVRAAFTADEFKRLSEHALARPVRVRRGLPCRYIIGLDEKSVPETAVAFA</sequence>
<keyword evidence="3" id="KW-0949">S-adenosyl-L-methionine</keyword>
<dbReference type="PANTHER" id="PTHR43464:SF19">
    <property type="entry name" value="UBIQUINONE BIOSYNTHESIS O-METHYLTRANSFERASE, MITOCHONDRIAL"/>
    <property type="match status" value="1"/>
</dbReference>
<dbReference type="Pfam" id="PF13649">
    <property type="entry name" value="Methyltransf_25"/>
    <property type="match status" value="1"/>
</dbReference>
<organism evidence="5 6">
    <name type="scientific">Rubripirellula lacrimiformis</name>
    <dbReference type="NCBI Taxonomy" id="1930273"/>
    <lineage>
        <taxon>Bacteria</taxon>
        <taxon>Pseudomonadati</taxon>
        <taxon>Planctomycetota</taxon>
        <taxon>Planctomycetia</taxon>
        <taxon>Pirellulales</taxon>
        <taxon>Pirellulaceae</taxon>
        <taxon>Rubripirellula</taxon>
    </lineage>
</organism>
<name>A0A517NBG6_9BACT</name>
<dbReference type="Proteomes" id="UP000318538">
    <property type="component" value="Chromosome"/>
</dbReference>
<accession>A0A517NBG6</accession>
<protein>
    <recommendedName>
        <fullName evidence="4">Methyltransferase domain-containing protein</fullName>
    </recommendedName>
</protein>
<evidence type="ECO:0000313" key="6">
    <source>
        <dbReference type="Proteomes" id="UP000318538"/>
    </source>
</evidence>
<dbReference type="GO" id="GO:0008168">
    <property type="term" value="F:methyltransferase activity"/>
    <property type="evidence" value="ECO:0007669"/>
    <property type="project" value="UniProtKB-KW"/>
</dbReference>
<evidence type="ECO:0000256" key="3">
    <source>
        <dbReference type="ARBA" id="ARBA00022691"/>
    </source>
</evidence>
<evidence type="ECO:0000313" key="5">
    <source>
        <dbReference type="EMBL" id="QDT04467.1"/>
    </source>
</evidence>
<dbReference type="GO" id="GO:0032259">
    <property type="term" value="P:methylation"/>
    <property type="evidence" value="ECO:0007669"/>
    <property type="project" value="UniProtKB-KW"/>
</dbReference>
<dbReference type="InterPro" id="IPR029063">
    <property type="entry name" value="SAM-dependent_MTases_sf"/>
</dbReference>
<keyword evidence="6" id="KW-1185">Reference proteome</keyword>
<keyword evidence="1" id="KW-0489">Methyltransferase</keyword>
<gene>
    <name evidence="5" type="ORF">K227x_28580</name>
</gene>
<keyword evidence="2" id="KW-0808">Transferase</keyword>
<reference evidence="5 6" key="1">
    <citation type="submission" date="2019-02" db="EMBL/GenBank/DDBJ databases">
        <title>Deep-cultivation of Planctomycetes and their phenomic and genomic characterization uncovers novel biology.</title>
        <authorList>
            <person name="Wiegand S."/>
            <person name="Jogler M."/>
            <person name="Boedeker C."/>
            <person name="Pinto D."/>
            <person name="Vollmers J."/>
            <person name="Rivas-Marin E."/>
            <person name="Kohn T."/>
            <person name="Peeters S.H."/>
            <person name="Heuer A."/>
            <person name="Rast P."/>
            <person name="Oberbeckmann S."/>
            <person name="Bunk B."/>
            <person name="Jeske O."/>
            <person name="Meyerdierks A."/>
            <person name="Storesund J.E."/>
            <person name="Kallscheuer N."/>
            <person name="Luecker S."/>
            <person name="Lage O.M."/>
            <person name="Pohl T."/>
            <person name="Merkel B.J."/>
            <person name="Hornburger P."/>
            <person name="Mueller R.-W."/>
            <person name="Bruemmer F."/>
            <person name="Labrenz M."/>
            <person name="Spormann A.M."/>
            <person name="Op den Camp H."/>
            <person name="Overmann J."/>
            <person name="Amann R."/>
            <person name="Jetten M.S.M."/>
            <person name="Mascher T."/>
            <person name="Medema M.H."/>
            <person name="Devos D.P."/>
            <person name="Kaster A.-K."/>
            <person name="Ovreas L."/>
            <person name="Rohde M."/>
            <person name="Galperin M.Y."/>
            <person name="Jogler C."/>
        </authorList>
    </citation>
    <scope>NUCLEOTIDE SEQUENCE [LARGE SCALE GENOMIC DNA]</scope>
    <source>
        <strain evidence="5 6">K22_7</strain>
    </source>
</reference>
<feature type="domain" description="Methyltransferase" evidence="4">
    <location>
        <begin position="64"/>
        <end position="161"/>
    </location>
</feature>
<dbReference type="EMBL" id="CP036525">
    <property type="protein sequence ID" value="QDT04467.1"/>
    <property type="molecule type" value="Genomic_DNA"/>
</dbReference>
<dbReference type="RefSeq" id="WP_145170092.1">
    <property type="nucleotide sequence ID" value="NZ_CP036525.1"/>
</dbReference>
<dbReference type="OrthoDB" id="9800454at2"/>
<dbReference type="Gene3D" id="3.40.50.150">
    <property type="entry name" value="Vaccinia Virus protein VP39"/>
    <property type="match status" value="1"/>
</dbReference>
<dbReference type="AlphaFoldDB" id="A0A517NBG6"/>
<evidence type="ECO:0000259" key="4">
    <source>
        <dbReference type="Pfam" id="PF13649"/>
    </source>
</evidence>
<dbReference type="KEGG" id="rlc:K227x_28580"/>
<dbReference type="InterPro" id="IPR041698">
    <property type="entry name" value="Methyltransf_25"/>
</dbReference>